<feature type="region of interest" description="Disordered" evidence="1">
    <location>
        <begin position="58"/>
        <end position="101"/>
    </location>
</feature>
<dbReference type="InParanoid" id="A0A1Y2M115"/>
<feature type="region of interest" description="Disordered" evidence="1">
    <location>
        <begin position="144"/>
        <end position="206"/>
    </location>
</feature>
<feature type="compositionally biased region" description="Polar residues" evidence="1">
    <location>
        <begin position="89"/>
        <end position="101"/>
    </location>
</feature>
<sequence>MPSFAFWKSSKADESKSPLLSDAAVKAELSVIIPNTSKAVDLNPGNQDAGVFLFDEDAKEIPGDETPVVERDPTAQNKTTLEQPKTLPSEHTSNTAETNSSLLDIDEPALCPHSPALVPDAPSNAKESNANKATNIHKETVADMGSIDNHTPHGSSPVLELESAGKTSAPSIMELSEVEGESSSTQPQALSPVPKEAGPVLDVEKRTVRKRMNTIETSMRDRDSGVYMSDSEGSPNFSRPFSVASTETGPLRTRVTSLSKPATPSPQRTNSIARLQRPAELNLGFKGTDSAKPKSELDLRFDVIRNSKTQSKAALRSPTQLLQDRLNISTRRKDVEEKVRVFTPPRATVSGCLLPGPGAQAEAFTSTSVRAKTEAGSRPAWWCKVDKLVVFDGVESHGDGELKLKTRTSKGLTIARRRGDLETVVIPMNCAHCIEMLNRHEWKYDMRVCKRSVCWDCKERCKWEFEQEKTANIATPRADVNRERADSMLDDQSRSFGLTKEVVV</sequence>
<name>A0A1Y2M115_EPING</name>
<accession>A0A1Y2M115</accession>
<evidence type="ECO:0000313" key="3">
    <source>
        <dbReference type="Proteomes" id="UP000193240"/>
    </source>
</evidence>
<dbReference type="AlphaFoldDB" id="A0A1Y2M115"/>
<dbReference type="EMBL" id="KZ107844">
    <property type="protein sequence ID" value="OSS49469.1"/>
    <property type="molecule type" value="Genomic_DNA"/>
</dbReference>
<proteinExistence type="predicted"/>
<organism evidence="2 3">
    <name type="scientific">Epicoccum nigrum</name>
    <name type="common">Soil fungus</name>
    <name type="synonym">Epicoccum purpurascens</name>
    <dbReference type="NCBI Taxonomy" id="105696"/>
    <lineage>
        <taxon>Eukaryota</taxon>
        <taxon>Fungi</taxon>
        <taxon>Dikarya</taxon>
        <taxon>Ascomycota</taxon>
        <taxon>Pezizomycotina</taxon>
        <taxon>Dothideomycetes</taxon>
        <taxon>Pleosporomycetidae</taxon>
        <taxon>Pleosporales</taxon>
        <taxon>Pleosporineae</taxon>
        <taxon>Didymellaceae</taxon>
        <taxon>Epicoccum</taxon>
    </lineage>
</organism>
<dbReference type="Proteomes" id="UP000193240">
    <property type="component" value="Unassembled WGS sequence"/>
</dbReference>
<evidence type="ECO:0000313" key="2">
    <source>
        <dbReference type="EMBL" id="OSS49469.1"/>
    </source>
</evidence>
<gene>
    <name evidence="2" type="ORF">B5807_05477</name>
</gene>
<protein>
    <submittedName>
        <fullName evidence="2">Uncharacterized protein</fullName>
    </submittedName>
</protein>
<feature type="region of interest" description="Disordered" evidence="1">
    <location>
        <begin position="110"/>
        <end position="129"/>
    </location>
</feature>
<keyword evidence="3" id="KW-1185">Reference proteome</keyword>
<reference evidence="2 3" key="1">
    <citation type="journal article" date="2017" name="Genome Announc.">
        <title>Genome sequence of the saprophytic ascomycete Epicoccum nigrum ICMP 19927 strain isolated from New Zealand.</title>
        <authorList>
            <person name="Fokin M."/>
            <person name="Fleetwood D."/>
            <person name="Weir B.S."/>
            <person name="Villas-Boas S.G."/>
        </authorList>
    </citation>
    <scope>NUCLEOTIDE SEQUENCE [LARGE SCALE GENOMIC DNA]</scope>
    <source>
        <strain evidence="2 3">ICMP 19927</strain>
    </source>
</reference>
<feature type="compositionally biased region" description="Polar residues" evidence="1">
    <location>
        <begin position="74"/>
        <end position="83"/>
    </location>
</feature>
<evidence type="ECO:0000256" key="1">
    <source>
        <dbReference type="SAM" id="MobiDB-lite"/>
    </source>
</evidence>
<feature type="compositionally biased region" description="Polar residues" evidence="1">
    <location>
        <begin position="231"/>
        <end position="273"/>
    </location>
</feature>
<feature type="region of interest" description="Disordered" evidence="1">
    <location>
        <begin position="220"/>
        <end position="277"/>
    </location>
</feature>